<accession>A0AA37JFJ7</accession>
<proteinExistence type="predicted"/>
<dbReference type="EMBL" id="BQNJ01000001">
    <property type="protein sequence ID" value="GKH00650.1"/>
    <property type="molecule type" value="Genomic_DNA"/>
</dbReference>
<evidence type="ECO:0000313" key="4">
    <source>
        <dbReference type="Proteomes" id="UP001055091"/>
    </source>
</evidence>
<gene>
    <name evidence="3" type="ORF">CE91St55_26310</name>
</gene>
<keyword evidence="2" id="KW-0812">Transmembrane</keyword>
<comment type="caution">
    <text evidence="3">The sequence shown here is derived from an EMBL/GenBank/DDBJ whole genome shotgun (WGS) entry which is preliminary data.</text>
</comment>
<sequence length="296" mass="32327">MKDLLENLKKRLADEETVRYLKFMVIPLVVIILIIVIVAADRPQGEEGDSTADSSQMEIGTAETTEEEKTGDTEDTVYHLEEAGDEIRSLMEAYFKARRTCDINGLADVYGDSASPEELREESLRMEEEVKYYQSYSDIACYSVNGPVEHSLVVYTRFNIKFRQSDTVAPSLFACFVKRGADGSWHMMAEVTPEEGAYMARVNESEAVQRMAEEVNVSLRAALETDSNLLAVYNTLMNGEEQTGGGESDETGLSEGTDGEGSVTVPGNEVTVDGNGVTDSGDEGADSGNEGMDNGN</sequence>
<evidence type="ECO:0000256" key="2">
    <source>
        <dbReference type="SAM" id="Phobius"/>
    </source>
</evidence>
<keyword evidence="2" id="KW-1133">Transmembrane helix</keyword>
<feature type="transmembrane region" description="Helical" evidence="2">
    <location>
        <begin position="20"/>
        <end position="40"/>
    </location>
</feature>
<feature type="region of interest" description="Disordered" evidence="1">
    <location>
        <begin position="45"/>
        <end position="73"/>
    </location>
</feature>
<dbReference type="Proteomes" id="UP001055091">
    <property type="component" value="Unassembled WGS sequence"/>
</dbReference>
<name>A0AA37JFJ7_9FIRM</name>
<evidence type="ECO:0000256" key="1">
    <source>
        <dbReference type="SAM" id="MobiDB-lite"/>
    </source>
</evidence>
<feature type="region of interest" description="Disordered" evidence="1">
    <location>
        <begin position="239"/>
        <end position="296"/>
    </location>
</feature>
<dbReference type="AlphaFoldDB" id="A0AA37JFJ7"/>
<protein>
    <submittedName>
        <fullName evidence="3">Uncharacterized protein</fullName>
    </submittedName>
</protein>
<keyword evidence="2" id="KW-0472">Membrane</keyword>
<evidence type="ECO:0000313" key="3">
    <source>
        <dbReference type="EMBL" id="GKH00650.1"/>
    </source>
</evidence>
<reference evidence="3" key="1">
    <citation type="submission" date="2022-01" db="EMBL/GenBank/DDBJ databases">
        <title>Novel bile acid biosynthetic pathways are enriched in the microbiome of centenarians.</title>
        <authorList>
            <person name="Sato Y."/>
            <person name="Atarashi K."/>
            <person name="Plichta R.D."/>
            <person name="Arai Y."/>
            <person name="Sasajima S."/>
            <person name="Kearney M.S."/>
            <person name="Suda W."/>
            <person name="Takeshita K."/>
            <person name="Sasaki T."/>
            <person name="Okamoto S."/>
            <person name="Skelly N.A."/>
            <person name="Okamura Y."/>
            <person name="Vlamakis H."/>
            <person name="Li Y."/>
            <person name="Tanoue T."/>
            <person name="Takei H."/>
            <person name="Nittono H."/>
            <person name="Narushima S."/>
            <person name="Irie J."/>
            <person name="Itoh H."/>
            <person name="Moriya K."/>
            <person name="Sugiura Y."/>
            <person name="Suematsu M."/>
            <person name="Moritoki N."/>
            <person name="Shibata S."/>
            <person name="Littman R.D."/>
            <person name="Fischbach A.M."/>
            <person name="Uwamino Y."/>
            <person name="Inoue T."/>
            <person name="Honda A."/>
            <person name="Hattori M."/>
            <person name="Murai T."/>
            <person name="Xavier J.R."/>
            <person name="Hirose N."/>
            <person name="Honda K."/>
        </authorList>
    </citation>
    <scope>NUCLEOTIDE SEQUENCE</scope>
    <source>
        <strain evidence="3">CE91-St55</strain>
    </source>
</reference>
<organism evidence="3 4">
    <name type="scientific">Hungatella hathewayi</name>
    <dbReference type="NCBI Taxonomy" id="154046"/>
    <lineage>
        <taxon>Bacteria</taxon>
        <taxon>Bacillati</taxon>
        <taxon>Bacillota</taxon>
        <taxon>Clostridia</taxon>
        <taxon>Lachnospirales</taxon>
        <taxon>Lachnospiraceae</taxon>
        <taxon>Hungatella</taxon>
    </lineage>
</organism>
<dbReference type="RefSeq" id="WP_118042002.1">
    <property type="nucleotide sequence ID" value="NZ_BQNJ01000001.1"/>
</dbReference>